<dbReference type="InterPro" id="IPR001763">
    <property type="entry name" value="Rhodanese-like_dom"/>
</dbReference>
<keyword evidence="5" id="KW-0670">Pyruvate</keyword>
<keyword evidence="2" id="KW-0677">Repeat</keyword>
<dbReference type="SUPFAM" id="SSF52821">
    <property type="entry name" value="Rhodanese/Cell cycle control phosphatase"/>
    <property type="match status" value="2"/>
</dbReference>
<dbReference type="OrthoDB" id="9770030at2"/>
<dbReference type="Pfam" id="PF00581">
    <property type="entry name" value="Rhodanese"/>
    <property type="match status" value="2"/>
</dbReference>
<evidence type="ECO:0000259" key="4">
    <source>
        <dbReference type="PROSITE" id="PS50206"/>
    </source>
</evidence>
<reference evidence="5 6" key="1">
    <citation type="submission" date="2016-10" db="EMBL/GenBank/DDBJ databases">
        <authorList>
            <person name="de Groot N.N."/>
        </authorList>
    </citation>
    <scope>NUCLEOTIDE SEQUENCE [LARGE SCALE GENOMIC DNA]</scope>
    <source>
        <strain evidence="5 6">DSM 23842</strain>
    </source>
</reference>
<sequence>MSKLSLSSPIVSADWLRENLNASNLLIFDASMVKVTAQNENVSSEVQLPNTQFFNLKGRFSDLSSDFPNTIPSASQFQEEARKLGVNSDSAIVVYDDKGVYSSARVWWLFKTFGHANSAILDGGLPAWIEQNYPTEPKGNNSKPKGDFKAVFNPDRVTYFKDLDVLSQSEKHTIIDARSAERFRCEVPEPREGLRSGTIPNSKNLPFERCLVEGKLKPKEELVRLFNSVTPKNNTLVFSCGSGLTACILDLAAEVADFKQTKVYDGSWTEYGTLKP</sequence>
<dbReference type="PROSITE" id="PS50206">
    <property type="entry name" value="RHODANESE_3"/>
    <property type="match status" value="2"/>
</dbReference>
<dbReference type="GO" id="GO:0004792">
    <property type="term" value="F:thiosulfate-cyanide sulfurtransferase activity"/>
    <property type="evidence" value="ECO:0007669"/>
    <property type="project" value="TreeGrafter"/>
</dbReference>
<dbReference type="CDD" id="cd01448">
    <property type="entry name" value="TST_Repeat_1"/>
    <property type="match status" value="1"/>
</dbReference>
<keyword evidence="6" id="KW-1185">Reference proteome</keyword>
<evidence type="ECO:0000256" key="2">
    <source>
        <dbReference type="ARBA" id="ARBA00022737"/>
    </source>
</evidence>
<dbReference type="STRING" id="283786.SAMN04487990_10432"/>
<dbReference type="CDD" id="cd01449">
    <property type="entry name" value="TST_Repeat_2"/>
    <property type="match status" value="1"/>
</dbReference>
<feature type="domain" description="Rhodanese" evidence="4">
    <location>
        <begin position="72"/>
        <end position="137"/>
    </location>
</feature>
<dbReference type="SMART" id="SM00450">
    <property type="entry name" value="RHOD"/>
    <property type="match status" value="2"/>
</dbReference>
<dbReference type="PROSITE" id="PS50172">
    <property type="entry name" value="BRCT"/>
    <property type="match status" value="1"/>
</dbReference>
<dbReference type="RefSeq" id="WP_092132540.1">
    <property type="nucleotide sequence ID" value="NZ_FNQK01000004.1"/>
</dbReference>
<dbReference type="PANTHER" id="PTHR11364">
    <property type="entry name" value="THIOSULFATE SULFERTANSFERASE"/>
    <property type="match status" value="1"/>
</dbReference>
<evidence type="ECO:0000313" key="5">
    <source>
        <dbReference type="EMBL" id="SDZ91352.1"/>
    </source>
</evidence>
<name>A0A1H3WYE5_BIZPA</name>
<proteinExistence type="predicted"/>
<accession>A0A1H3WYE5</accession>
<feature type="domain" description="Rhodanese" evidence="4">
    <location>
        <begin position="168"/>
        <end position="276"/>
    </location>
</feature>
<evidence type="ECO:0000313" key="6">
    <source>
        <dbReference type="Proteomes" id="UP000198846"/>
    </source>
</evidence>
<organism evidence="5 6">
    <name type="scientific">Bizionia paragorgiae</name>
    <dbReference type="NCBI Taxonomy" id="283786"/>
    <lineage>
        <taxon>Bacteria</taxon>
        <taxon>Pseudomonadati</taxon>
        <taxon>Bacteroidota</taxon>
        <taxon>Flavobacteriia</taxon>
        <taxon>Flavobacteriales</taxon>
        <taxon>Flavobacteriaceae</taxon>
        <taxon>Bizionia</taxon>
    </lineage>
</organism>
<dbReference type="InterPro" id="IPR036873">
    <property type="entry name" value="Rhodanese-like_dom_sf"/>
</dbReference>
<dbReference type="Gene3D" id="3.40.250.10">
    <property type="entry name" value="Rhodanese-like domain"/>
    <property type="match status" value="2"/>
</dbReference>
<feature type="domain" description="BRCT" evidence="3">
    <location>
        <begin position="1"/>
        <end position="33"/>
    </location>
</feature>
<dbReference type="AlphaFoldDB" id="A0A1H3WYE5"/>
<dbReference type="InterPro" id="IPR001357">
    <property type="entry name" value="BRCT_dom"/>
</dbReference>
<dbReference type="EMBL" id="FNQK01000004">
    <property type="protein sequence ID" value="SDZ91352.1"/>
    <property type="molecule type" value="Genomic_DNA"/>
</dbReference>
<dbReference type="Proteomes" id="UP000198846">
    <property type="component" value="Unassembled WGS sequence"/>
</dbReference>
<evidence type="ECO:0000256" key="1">
    <source>
        <dbReference type="ARBA" id="ARBA00022679"/>
    </source>
</evidence>
<keyword evidence="1 5" id="KW-0808">Transferase</keyword>
<dbReference type="InterPro" id="IPR045078">
    <property type="entry name" value="TST/MPST-like"/>
</dbReference>
<evidence type="ECO:0000259" key="3">
    <source>
        <dbReference type="PROSITE" id="PS50172"/>
    </source>
</evidence>
<dbReference type="PANTHER" id="PTHR11364:SF27">
    <property type="entry name" value="SULFURTRANSFERASE"/>
    <property type="match status" value="1"/>
</dbReference>
<protein>
    <submittedName>
        <fullName evidence="5">Thiosulfate/3-mercaptopyruvate sulfurtransferase</fullName>
    </submittedName>
</protein>
<gene>
    <name evidence="5" type="ORF">SAMN04487990_10432</name>
</gene>